<dbReference type="AlphaFoldDB" id="D6PDX9"/>
<protein>
    <submittedName>
        <fullName evidence="1">Uncharacterized protein</fullName>
    </submittedName>
</protein>
<dbReference type="InterPro" id="IPR020335">
    <property type="entry name" value="Phage_T7_Gp13"/>
</dbReference>
<dbReference type="Pfam" id="PF11090">
    <property type="entry name" value="Phage_T7_Gp13"/>
    <property type="match status" value="1"/>
</dbReference>
<proteinExistence type="predicted"/>
<accession>D6PDX9</accession>
<name>D6PDX9_9BACT</name>
<evidence type="ECO:0000313" key="1">
    <source>
        <dbReference type="EMBL" id="ADD93930.1"/>
    </source>
</evidence>
<dbReference type="EMBL" id="GU943005">
    <property type="protein sequence ID" value="ADD93930.1"/>
    <property type="molecule type" value="Genomic_DNA"/>
</dbReference>
<sequence>MCGGTIGESIGVARLWMLATKKAYTKPMKLALLSRTYVDFLQQPYEYMYNYVHTGNDKAVKLLKHLNCTFDSKITKIII</sequence>
<organism evidence="1">
    <name type="scientific">uncultured marine bacterium MedDCM-OCT-S08-C235</name>
    <dbReference type="NCBI Taxonomy" id="743074"/>
    <lineage>
        <taxon>Bacteria</taxon>
        <taxon>environmental samples</taxon>
    </lineage>
</organism>
<reference evidence="1" key="1">
    <citation type="journal article" date="2010" name="ISME J.">
        <title>Metagenome of the Mediterranean deep chlorophyll maximum studied by direct and fosmid library 454 pyrosequencing.</title>
        <authorList>
            <person name="Ghai R."/>
            <person name="Martin-Cuadrado A.B."/>
            <person name="Molto A.G."/>
            <person name="Heredia I.G."/>
            <person name="Cabrera R."/>
            <person name="Martin J."/>
            <person name="Verdu M."/>
            <person name="Deschamps P."/>
            <person name="Moreira D."/>
            <person name="Lopez-Garcia P."/>
            <person name="Mira A."/>
            <person name="Rodriguez-Valera F."/>
        </authorList>
    </citation>
    <scope>NUCLEOTIDE SEQUENCE</scope>
</reference>